<feature type="compositionally biased region" description="Basic and acidic residues" evidence="2">
    <location>
        <begin position="169"/>
        <end position="180"/>
    </location>
</feature>
<name>A0AA40FCG9_9PEZI</name>
<dbReference type="Pfam" id="PF07814">
    <property type="entry name" value="WAPL"/>
    <property type="match status" value="1"/>
</dbReference>
<feature type="region of interest" description="Disordered" evidence="2">
    <location>
        <begin position="1"/>
        <end position="335"/>
    </location>
</feature>
<proteinExistence type="inferred from homology"/>
<dbReference type="PANTHER" id="PTHR22100:SF13">
    <property type="entry name" value="WINGS APART-LIKE PROTEIN HOMOLOG"/>
    <property type="match status" value="1"/>
</dbReference>
<sequence>MSDYDFPPKKRVTTYGRAAARRNTVRNGGSATELSAPSTSSTTRVSSPEPPPARPRIPTSDSTNNIARTARPARPARSKPAPDAQSQPVPDLTPLEDGLEVEDVKSKRRKLTRTYSERKADMDDMYDMPDSPPPPTRVLARKSPPKAFQDNPKPRAARVTKPAIGPKVTPEKEGKNKDMAAAHTPFSAKTSRALDKLSVSSDTPNKTNPALPLRPSREPAAPSRPAVKKKTSLPLPPKAIPQPVASKPTSAKPILSRPKSTSAPGPGRRRLIDALVEQEESDEEEEEPWRPSQQPVASPPPRVLPEFTFRDSPPPSQEAPRSAARGAKKTGPKFTYSQQRTMLAEEDDFMGGGGLGSIEESLSGSMFNFGGLAPVSRSSKFSFLDEVDETANTGAVKSLHELRQAGANSRFADEMDDIMDRIGTPSAKPSPLRRGALLELAQRMKAKEFRRQFRNHNDDGGLVKSLGQETDLISGYSILAILVTLLSASSSAHLVQLLRVQGFAALLGRMLEHSNDIMLLAKDRKQNVSKNAQTTLGTIKSSLLSLPIWEPCAPKALSPRTLGLKCLDLIMHQPSHSVGEVEILTPAVTSQLFSILSTAASDATCWDFPTQQESTDFYLALYTLEGYSVSAMQSDQGATWTQEHVPIVVDILDAALRRPTETYGDLESLTLRITLNTTNHNPEAAAMFAERDYLRAMAGSTCRAFATLLGSTAADTFQLKVNESVILMLGVMINFCVYYPPASQGLEEKDGSPNSPLDQLIRIFADNHAKTSDADSMEKTQLNVALGYLAVLLGNLCLRPAIRDRFLVVHPKKNMQPLIDSINEFVAFHSKVAEAEGTGGGSEAGAVARLRELVEQLYRG</sequence>
<dbReference type="Proteomes" id="UP001172155">
    <property type="component" value="Unassembled WGS sequence"/>
</dbReference>
<protein>
    <recommendedName>
        <fullName evidence="3">Wings apart-like protein C-terminal domain-containing protein</fullName>
    </recommendedName>
</protein>
<reference evidence="4" key="1">
    <citation type="submission" date="2023-06" db="EMBL/GenBank/DDBJ databases">
        <title>Genome-scale phylogeny and comparative genomics of the fungal order Sordariales.</title>
        <authorList>
            <consortium name="Lawrence Berkeley National Laboratory"/>
            <person name="Hensen N."/>
            <person name="Bonometti L."/>
            <person name="Westerberg I."/>
            <person name="Brannstrom I.O."/>
            <person name="Guillou S."/>
            <person name="Cros-Aarteil S."/>
            <person name="Calhoun S."/>
            <person name="Haridas S."/>
            <person name="Kuo A."/>
            <person name="Mondo S."/>
            <person name="Pangilinan J."/>
            <person name="Riley R."/>
            <person name="LaButti K."/>
            <person name="Andreopoulos B."/>
            <person name="Lipzen A."/>
            <person name="Chen C."/>
            <person name="Yanf M."/>
            <person name="Daum C."/>
            <person name="Ng V."/>
            <person name="Clum A."/>
            <person name="Steindorff A."/>
            <person name="Ohm R."/>
            <person name="Martin F."/>
            <person name="Silar P."/>
            <person name="Natvig D."/>
            <person name="Lalanne C."/>
            <person name="Gautier V."/>
            <person name="Ament-velasquez S.L."/>
            <person name="Kruys A."/>
            <person name="Hutchinson M.I."/>
            <person name="Powell A.J."/>
            <person name="Barry K."/>
            <person name="Miller A.N."/>
            <person name="Grigoriev I.V."/>
            <person name="Debuchy R."/>
            <person name="Gladieux P."/>
            <person name="Thoren M.H."/>
            <person name="Johannesson H."/>
        </authorList>
    </citation>
    <scope>NUCLEOTIDE SEQUENCE</scope>
    <source>
        <strain evidence="4">SMH3187-1</strain>
    </source>
</reference>
<evidence type="ECO:0000313" key="4">
    <source>
        <dbReference type="EMBL" id="KAK0754806.1"/>
    </source>
</evidence>
<feature type="compositionally biased region" description="Low complexity" evidence="2">
    <location>
        <begin position="209"/>
        <end position="225"/>
    </location>
</feature>
<organism evidence="4 5">
    <name type="scientific">Schizothecium vesticola</name>
    <dbReference type="NCBI Taxonomy" id="314040"/>
    <lineage>
        <taxon>Eukaryota</taxon>
        <taxon>Fungi</taxon>
        <taxon>Dikarya</taxon>
        <taxon>Ascomycota</taxon>
        <taxon>Pezizomycotina</taxon>
        <taxon>Sordariomycetes</taxon>
        <taxon>Sordariomycetidae</taxon>
        <taxon>Sordariales</taxon>
        <taxon>Schizotheciaceae</taxon>
        <taxon>Schizothecium</taxon>
    </lineage>
</organism>
<dbReference type="InterPro" id="IPR022771">
    <property type="entry name" value="WAPL_C"/>
</dbReference>
<dbReference type="InterPro" id="IPR039874">
    <property type="entry name" value="WAPL"/>
</dbReference>
<evidence type="ECO:0000256" key="1">
    <source>
        <dbReference type="ARBA" id="ARBA00006854"/>
    </source>
</evidence>
<feature type="domain" description="Wings apart-like protein C-terminal" evidence="3">
    <location>
        <begin position="396"/>
        <end position="738"/>
    </location>
</feature>
<comment type="similarity">
    <text evidence="1">Belongs to the WAPL family.</text>
</comment>
<evidence type="ECO:0000259" key="3">
    <source>
        <dbReference type="Pfam" id="PF07814"/>
    </source>
</evidence>
<dbReference type="EMBL" id="JAUKUD010000001">
    <property type="protein sequence ID" value="KAK0754806.1"/>
    <property type="molecule type" value="Genomic_DNA"/>
</dbReference>
<keyword evidence="5" id="KW-1185">Reference proteome</keyword>
<dbReference type="Gene3D" id="1.25.10.10">
    <property type="entry name" value="Leucine-rich Repeat Variant"/>
    <property type="match status" value="1"/>
</dbReference>
<feature type="compositionally biased region" description="Low complexity" evidence="2">
    <location>
        <begin position="35"/>
        <end position="47"/>
    </location>
</feature>
<feature type="compositionally biased region" description="Low complexity" evidence="2">
    <location>
        <begin position="67"/>
        <end position="84"/>
    </location>
</feature>
<accession>A0AA40FCG9</accession>
<evidence type="ECO:0000313" key="5">
    <source>
        <dbReference type="Proteomes" id="UP001172155"/>
    </source>
</evidence>
<dbReference type="AlphaFoldDB" id="A0AA40FCG9"/>
<evidence type="ECO:0000256" key="2">
    <source>
        <dbReference type="SAM" id="MobiDB-lite"/>
    </source>
</evidence>
<feature type="compositionally biased region" description="Acidic residues" evidence="2">
    <location>
        <begin position="276"/>
        <end position="287"/>
    </location>
</feature>
<dbReference type="PANTHER" id="PTHR22100">
    <property type="entry name" value="WINGS APART-LIKE PROTEIN HOMOLOG"/>
    <property type="match status" value="1"/>
</dbReference>
<dbReference type="InterPro" id="IPR011989">
    <property type="entry name" value="ARM-like"/>
</dbReference>
<comment type="caution">
    <text evidence="4">The sequence shown here is derived from an EMBL/GenBank/DDBJ whole genome shotgun (WGS) entry which is preliminary data.</text>
</comment>
<feature type="compositionally biased region" description="Polar residues" evidence="2">
    <location>
        <begin position="198"/>
        <end position="208"/>
    </location>
</feature>
<gene>
    <name evidence="4" type="ORF">B0T18DRAFT_313307</name>
</gene>